<organism evidence="2 5">
    <name type="scientific">Thalassospira lucentensis</name>
    <dbReference type="NCBI Taxonomy" id="168935"/>
    <lineage>
        <taxon>Bacteria</taxon>
        <taxon>Pseudomonadati</taxon>
        <taxon>Pseudomonadota</taxon>
        <taxon>Alphaproteobacteria</taxon>
        <taxon>Rhodospirillales</taxon>
        <taxon>Thalassospiraceae</taxon>
        <taxon>Thalassospira</taxon>
    </lineage>
</organism>
<protein>
    <submittedName>
        <fullName evidence="2">Uncharacterized protein</fullName>
    </submittedName>
</protein>
<proteinExistence type="predicted"/>
<comment type="caution">
    <text evidence="2">The sequence shown here is derived from an EMBL/GenBank/DDBJ whole genome shotgun (WGS) entry which is preliminary data.</text>
</comment>
<dbReference type="Proteomes" id="UP000264753">
    <property type="component" value="Unassembled WGS sequence"/>
</dbReference>
<dbReference type="Proteomes" id="UP000264179">
    <property type="component" value="Unassembled WGS sequence"/>
</dbReference>
<feature type="region of interest" description="Disordered" evidence="1">
    <location>
        <begin position="140"/>
        <end position="182"/>
    </location>
</feature>
<evidence type="ECO:0000313" key="5">
    <source>
        <dbReference type="Proteomes" id="UP000264753"/>
    </source>
</evidence>
<sequence>MATFQQPKTSANTTIFKRVVLCLIAGLFSTLVLLGAVPSADASTKNEPAAEEDAPTEPVIPDTVIIPDPVSLTVVLPKSGTIRQLVFNIWLEAATKQDVEVIESRMPKIINAFLVELQRLMYRDTQNRFETREPGKRGFKFDAPVLLPPPPAKTEEELEAEAKAAEEAAEKGEEITPEPPFSPFAPVPNRYFSALQFQLQKTAQAMLPPDTLRSVQVRKFYDHWPGDAKKR</sequence>
<dbReference type="RefSeq" id="WP_277278229.1">
    <property type="nucleotide sequence ID" value="NZ_DOOG01000175.1"/>
</dbReference>
<evidence type="ECO:0000313" key="2">
    <source>
        <dbReference type="EMBL" id="HBV00584.1"/>
    </source>
</evidence>
<dbReference type="EMBL" id="DOOG01000175">
    <property type="protein sequence ID" value="HBV00584.1"/>
    <property type="molecule type" value="Genomic_DNA"/>
</dbReference>
<gene>
    <name evidence="2" type="ORF">DEF21_22165</name>
    <name evidence="3" type="ORF">DHR80_15650</name>
</gene>
<reference evidence="4 5" key="1">
    <citation type="journal article" date="2018" name="Nat. Biotechnol.">
        <title>A standardized bacterial taxonomy based on genome phylogeny substantially revises the tree of life.</title>
        <authorList>
            <person name="Parks D.H."/>
            <person name="Chuvochina M."/>
            <person name="Waite D.W."/>
            <person name="Rinke C."/>
            <person name="Skarshewski A."/>
            <person name="Chaumeil P.A."/>
            <person name="Hugenholtz P."/>
        </authorList>
    </citation>
    <scope>NUCLEOTIDE SEQUENCE [LARGE SCALE GENOMIC DNA]</scope>
    <source>
        <strain evidence="2">UBA8707</strain>
        <strain evidence="3">UBA9881</strain>
    </source>
</reference>
<name>A0A358HZJ5_9PROT</name>
<dbReference type="AlphaFoldDB" id="A0A358HZJ5"/>
<dbReference type="EMBL" id="DPOP01000125">
    <property type="protein sequence ID" value="HCW68597.1"/>
    <property type="molecule type" value="Genomic_DNA"/>
</dbReference>
<feature type="compositionally biased region" description="Basic and acidic residues" evidence="1">
    <location>
        <begin position="160"/>
        <end position="174"/>
    </location>
</feature>
<accession>A0A358HZJ5</accession>
<evidence type="ECO:0000313" key="3">
    <source>
        <dbReference type="EMBL" id="HCW68597.1"/>
    </source>
</evidence>
<evidence type="ECO:0000256" key="1">
    <source>
        <dbReference type="SAM" id="MobiDB-lite"/>
    </source>
</evidence>
<evidence type="ECO:0000313" key="4">
    <source>
        <dbReference type="Proteomes" id="UP000264179"/>
    </source>
</evidence>